<keyword evidence="1" id="KW-0804">Transcription</keyword>
<keyword evidence="1" id="KW-0805">Transcription regulation</keyword>
<comment type="subunit">
    <text evidence="1">Forms a complex with the RNAP catalytic core and with free principal sigma factors.</text>
</comment>
<comment type="cofactor">
    <cofactor evidence="1">
        <name>Zn(2+)</name>
        <dbReference type="ChEBI" id="CHEBI:29105"/>
    </cofactor>
    <text evidence="1">Bind 1 Zn(2+) per subunit.</text>
</comment>
<reference evidence="2" key="1">
    <citation type="submission" date="2021-03" db="EMBL/GenBank/DDBJ databases">
        <title>Pengzhenrongella sicca gen. nov., sp. nov., a new member of suborder Micrococcineae isolated from High-Arctic tundra soil.</title>
        <authorList>
            <person name="Peng F."/>
        </authorList>
    </citation>
    <scope>NUCLEOTIDE SEQUENCE</scope>
    <source>
        <strain evidence="2">LRZ-2</strain>
    </source>
</reference>
<keyword evidence="1" id="KW-0862">Zinc</keyword>
<keyword evidence="3" id="KW-1185">Reference proteome</keyword>
<feature type="binding site" evidence="1">
    <location>
        <position position="38"/>
    </location>
    <ligand>
        <name>Zn(2+)</name>
        <dbReference type="ChEBI" id="CHEBI:29105"/>
    </ligand>
</feature>
<gene>
    <name evidence="1" type="primary">rbpA</name>
    <name evidence="2" type="ORF">J4E96_10430</name>
</gene>
<protein>
    <recommendedName>
        <fullName evidence="1">RNA polymerase-binding protein RbpA</fullName>
    </recommendedName>
</protein>
<proteinExistence type="inferred from homology"/>
<dbReference type="HAMAP" id="MF_01483">
    <property type="entry name" value="RbpA"/>
    <property type="match status" value="1"/>
</dbReference>
<feature type="binding site" evidence="1">
    <location>
        <position position="58"/>
    </location>
    <ligand>
        <name>Zn(2+)</name>
        <dbReference type="ChEBI" id="CHEBI:29105"/>
    </ligand>
</feature>
<organism evidence="2 3">
    <name type="scientific">Pengzhenrongella sicca</name>
    <dbReference type="NCBI Taxonomy" id="2819238"/>
    <lineage>
        <taxon>Bacteria</taxon>
        <taxon>Bacillati</taxon>
        <taxon>Actinomycetota</taxon>
        <taxon>Actinomycetes</taxon>
        <taxon>Micrococcales</taxon>
        <taxon>Pengzhenrongella</taxon>
    </lineage>
</organism>
<comment type="similarity">
    <text evidence="1">Belongs to the RNA polymerase-binding protein RbpA family.</text>
</comment>
<dbReference type="Gene3D" id="2.20.28.270">
    <property type="entry name" value="RNA polymerase-binding protein A"/>
    <property type="match status" value="1"/>
</dbReference>
<dbReference type="KEGG" id="psic:J4E96_10430"/>
<feature type="binding site" evidence="1">
    <location>
        <position position="56"/>
    </location>
    <ligand>
        <name>Zn(2+)</name>
        <dbReference type="ChEBI" id="CHEBI:29105"/>
    </ligand>
</feature>
<sequence>MANRSLRGMRIGSNSLETEEGVEFAPRLRAHYDCPNGHTIILPFSTEADVPLVWECRCGEEALLRDASRPEPKAGKKPRTHWDMLLERRTVKELEELLEERLDLLRAGKLRRSA</sequence>
<dbReference type="GO" id="GO:0045893">
    <property type="term" value="P:positive regulation of DNA-templated transcription"/>
    <property type="evidence" value="ECO:0007669"/>
    <property type="project" value="UniProtKB-UniRule"/>
</dbReference>
<dbReference type="InterPro" id="IPR025182">
    <property type="entry name" value="RNApol-bd_RbpA"/>
</dbReference>
<keyword evidence="1" id="KW-0479">Metal-binding</keyword>
<dbReference type="GO" id="GO:0008270">
    <property type="term" value="F:zinc ion binding"/>
    <property type="evidence" value="ECO:0007669"/>
    <property type="project" value="UniProtKB-UniRule"/>
</dbReference>
<comment type="function">
    <text evidence="1">Binds to RNA polymerase (RNAP), stimulating transcription from principal, but not alternative sigma factor promoters.</text>
</comment>
<dbReference type="Proteomes" id="UP000663937">
    <property type="component" value="Chromosome"/>
</dbReference>
<dbReference type="GO" id="GO:0001000">
    <property type="term" value="F:bacterial-type RNA polymerase core enzyme binding"/>
    <property type="evidence" value="ECO:0007669"/>
    <property type="project" value="UniProtKB-UniRule"/>
</dbReference>
<dbReference type="RefSeq" id="WP_227422058.1">
    <property type="nucleotide sequence ID" value="NZ_CP071868.1"/>
</dbReference>
<dbReference type="Pfam" id="PF13397">
    <property type="entry name" value="RbpA"/>
    <property type="match status" value="1"/>
</dbReference>
<dbReference type="AlphaFoldDB" id="A0A8A4Z7M3"/>
<evidence type="ECO:0000313" key="2">
    <source>
        <dbReference type="EMBL" id="QTE27842.1"/>
    </source>
</evidence>
<dbReference type="InterPro" id="IPR038638">
    <property type="entry name" value="RbpA_sf"/>
</dbReference>
<accession>A0A8A4Z7M3</accession>
<feature type="binding site" evidence="1">
    <location>
        <position position="34"/>
    </location>
    <ligand>
        <name>Zn(2+)</name>
        <dbReference type="ChEBI" id="CHEBI:29105"/>
    </ligand>
</feature>
<evidence type="ECO:0000256" key="1">
    <source>
        <dbReference type="HAMAP-Rule" id="MF_01483"/>
    </source>
</evidence>
<evidence type="ECO:0000313" key="3">
    <source>
        <dbReference type="Proteomes" id="UP000663937"/>
    </source>
</evidence>
<dbReference type="EMBL" id="CP071868">
    <property type="protein sequence ID" value="QTE27842.1"/>
    <property type="molecule type" value="Genomic_DNA"/>
</dbReference>
<name>A0A8A4Z7M3_9MICO</name>